<dbReference type="eggNOG" id="arCOG00962">
    <property type="taxonomic scope" value="Archaea"/>
</dbReference>
<dbReference type="PANTHER" id="PTHR11921">
    <property type="entry name" value="SUCCINATE DEHYDROGENASE IRON-SULFUR PROTEIN"/>
    <property type="match status" value="1"/>
</dbReference>
<dbReference type="RefSeq" id="WP_013679765.1">
    <property type="nucleotide sequence ID" value="NC_015315.1"/>
</dbReference>
<dbReference type="PROSITE" id="PS00197">
    <property type="entry name" value="2FE2S_FER_1"/>
    <property type="match status" value="1"/>
</dbReference>
<dbReference type="EMBL" id="CP002590">
    <property type="protein sequence ID" value="AEA12429.1"/>
    <property type="molecule type" value="Genomic_DNA"/>
</dbReference>
<dbReference type="InterPro" id="IPR036010">
    <property type="entry name" value="2Fe-2S_ferredoxin-like_sf"/>
</dbReference>
<dbReference type="GO" id="GO:0006099">
    <property type="term" value="P:tricarboxylic acid cycle"/>
    <property type="evidence" value="ECO:0007669"/>
    <property type="project" value="InterPro"/>
</dbReference>
<dbReference type="InterPro" id="IPR050573">
    <property type="entry name" value="SDH/FRD_Iron-Sulfur"/>
</dbReference>
<dbReference type="PANTHER" id="PTHR11921:SF29">
    <property type="entry name" value="SUCCINATE DEHYDROGENASE [UBIQUINONE] IRON-SULFUR SUBUNIT, MITOCHONDRIAL"/>
    <property type="match status" value="1"/>
</dbReference>
<dbReference type="KEGG" id="tuz:TUZN_0946"/>
<dbReference type="InterPro" id="IPR001041">
    <property type="entry name" value="2Fe-2S_ferredoxin-type"/>
</dbReference>
<dbReference type="GO" id="GO:0016491">
    <property type="term" value="F:oxidoreductase activity"/>
    <property type="evidence" value="ECO:0007669"/>
    <property type="project" value="InterPro"/>
</dbReference>
<gene>
    <name evidence="3" type="ordered locus">TUZN_0946</name>
</gene>
<dbReference type="AlphaFoldDB" id="F2L5Y4"/>
<dbReference type="CDD" id="cd00207">
    <property type="entry name" value="fer2"/>
    <property type="match status" value="1"/>
</dbReference>
<reference key="2">
    <citation type="submission" date="2011-03" db="EMBL/GenBank/DDBJ databases">
        <title>Complete genome sequence of the thermoacidophilic crenarchaeon Thermoproteus uzoniensis 768-20.</title>
        <authorList>
            <person name="Mardanov A.V."/>
            <person name="Gumerov V.M."/>
            <person name="Beletsky A.V."/>
            <person name="Prokofeva M.I."/>
            <person name="Bonch-Osmolovskaya E.A."/>
            <person name="Ravin N.V."/>
            <person name="Skryabin K.G."/>
        </authorList>
    </citation>
    <scope>NUCLEOTIDE SEQUENCE</scope>
    <source>
        <strain>768-20</strain>
    </source>
</reference>
<feature type="domain" description="2Fe-2S ferredoxin-type" evidence="2">
    <location>
        <begin position="1"/>
        <end position="91"/>
    </location>
</feature>
<name>F2L5Y4_THEU7</name>
<evidence type="ECO:0000256" key="1">
    <source>
        <dbReference type="ARBA" id="ARBA00005163"/>
    </source>
</evidence>
<dbReference type="InterPro" id="IPR012675">
    <property type="entry name" value="Beta-grasp_dom_sf"/>
</dbReference>
<dbReference type="GO" id="GO:0022904">
    <property type="term" value="P:respiratory electron transport chain"/>
    <property type="evidence" value="ECO:0007669"/>
    <property type="project" value="TreeGrafter"/>
</dbReference>
<dbReference type="InterPro" id="IPR025192">
    <property type="entry name" value="Succ_DH/fum_Rdtase_N"/>
</dbReference>
<evidence type="ECO:0000259" key="2">
    <source>
        <dbReference type="PROSITE" id="PS51085"/>
    </source>
</evidence>
<proteinExistence type="predicted"/>
<accession>F2L5Y4</accession>
<evidence type="ECO:0000313" key="3">
    <source>
        <dbReference type="EMBL" id="AEA12429.1"/>
    </source>
</evidence>
<dbReference type="InterPro" id="IPR006058">
    <property type="entry name" value="2Fe2S_fd_BS"/>
</dbReference>
<dbReference type="GO" id="GO:0051537">
    <property type="term" value="F:2 iron, 2 sulfur cluster binding"/>
    <property type="evidence" value="ECO:0007669"/>
    <property type="project" value="InterPro"/>
</dbReference>
<dbReference type="PROSITE" id="PS51085">
    <property type="entry name" value="2FE2S_FER_2"/>
    <property type="match status" value="1"/>
</dbReference>
<dbReference type="GeneID" id="10360478"/>
<dbReference type="GO" id="GO:0009055">
    <property type="term" value="F:electron transfer activity"/>
    <property type="evidence" value="ECO:0007669"/>
    <property type="project" value="InterPro"/>
</dbReference>
<dbReference type="Gene3D" id="3.10.20.30">
    <property type="match status" value="1"/>
</dbReference>
<dbReference type="InterPro" id="IPR004489">
    <property type="entry name" value="Succ_DH/fum_Rdtase_Fe-S"/>
</dbReference>
<comment type="pathway">
    <text evidence="1">Carbohydrate metabolism; tricarboxylic acid cycle.</text>
</comment>
<dbReference type="SUPFAM" id="SSF54292">
    <property type="entry name" value="2Fe-2S ferredoxin-like"/>
    <property type="match status" value="1"/>
</dbReference>
<reference evidence="3 4" key="1">
    <citation type="journal article" date="2011" name="J. Bacteriol.">
        <title>Complete genome sequence of the thermoacidophilic crenarchaeon Thermoproteus uzoniensis 768-20.</title>
        <authorList>
            <person name="Mardanov A.V."/>
            <person name="Gumerov V.M."/>
            <person name="Beletsky A.V."/>
            <person name="Prokofeva M.I."/>
            <person name="Bonch-Osmolovskaya E.A."/>
            <person name="Ravin N.V."/>
            <person name="Skryabin K.G."/>
        </authorList>
    </citation>
    <scope>NUCLEOTIDE SEQUENCE [LARGE SCALE GENOMIC DNA]</scope>
    <source>
        <strain evidence="3 4">768-20</strain>
    </source>
</reference>
<keyword evidence="4" id="KW-1185">Reference proteome</keyword>
<evidence type="ECO:0000313" key="4">
    <source>
        <dbReference type="Proteomes" id="UP000008138"/>
    </source>
</evidence>
<dbReference type="Pfam" id="PF13085">
    <property type="entry name" value="Fer2_3"/>
    <property type="match status" value="1"/>
</dbReference>
<sequence>MIVTLRVRRTRGGERYIQIYRVDVDDLRTTVLDLLIKVKDNLDGSLAFRYACRMGLCGACTVKINGRPRLACATKIADVGTDITVEPVADKVVKDLVVDGQ</sequence>
<dbReference type="NCBIfam" id="TIGR00384">
    <property type="entry name" value="dhsB"/>
    <property type="match status" value="1"/>
</dbReference>
<dbReference type="HOGENOM" id="CLU_044838_5_2_2"/>
<dbReference type="OrthoDB" id="144910at2157"/>
<dbReference type="Proteomes" id="UP000008138">
    <property type="component" value="Chromosome"/>
</dbReference>
<dbReference type="STRING" id="999630.TUZN_0946"/>
<protein>
    <submittedName>
        <fullName evidence="3">Fumarate reductase iron-sulfur protein subunit B</fullName>
    </submittedName>
</protein>
<organism evidence="3 4">
    <name type="scientific">Thermoproteus uzoniensis (strain 768-20)</name>
    <dbReference type="NCBI Taxonomy" id="999630"/>
    <lineage>
        <taxon>Archaea</taxon>
        <taxon>Thermoproteota</taxon>
        <taxon>Thermoprotei</taxon>
        <taxon>Thermoproteales</taxon>
        <taxon>Thermoproteaceae</taxon>
        <taxon>Thermoproteus</taxon>
    </lineage>
</organism>